<evidence type="ECO:0000313" key="1">
    <source>
        <dbReference type="EMBL" id="CDM28339.1"/>
    </source>
</evidence>
<dbReference type="SUPFAM" id="SSF56112">
    <property type="entry name" value="Protein kinase-like (PK-like)"/>
    <property type="match status" value="1"/>
</dbReference>
<dbReference type="OrthoDB" id="4185642at2759"/>
<name>W6Q2B8_PENRF</name>
<dbReference type="InterPro" id="IPR011009">
    <property type="entry name" value="Kinase-like_dom_sf"/>
</dbReference>
<dbReference type="Proteomes" id="UP000030686">
    <property type="component" value="Unassembled WGS sequence"/>
</dbReference>
<protein>
    <submittedName>
        <fullName evidence="1">Genomic scaffold, ProqFM164S01</fullName>
    </submittedName>
</protein>
<sequence>MGLPPLDSDIKLLAIKRDIRHSGTSSIYEINLGSNRYAMKLFHDENGDPGFADNGRDLNRFRCEYNAYTNLLNFDVCESGLVPRCYGYIDRLDPSSFRPHLDHFLTDEMHPRAIILEYLEGAEELNCVNYSEERLQLAIQGMKEIHRALINHHDVYPKNILIVPSRP</sequence>
<organism evidence="1 2">
    <name type="scientific">Penicillium roqueforti (strain FM164)</name>
    <dbReference type="NCBI Taxonomy" id="1365484"/>
    <lineage>
        <taxon>Eukaryota</taxon>
        <taxon>Fungi</taxon>
        <taxon>Dikarya</taxon>
        <taxon>Ascomycota</taxon>
        <taxon>Pezizomycotina</taxon>
        <taxon>Eurotiomycetes</taxon>
        <taxon>Eurotiomycetidae</taxon>
        <taxon>Eurotiales</taxon>
        <taxon>Aspergillaceae</taxon>
        <taxon>Penicillium</taxon>
    </lineage>
</organism>
<keyword evidence="2" id="KW-1185">Reference proteome</keyword>
<proteinExistence type="predicted"/>
<accession>W6Q2B8</accession>
<evidence type="ECO:0000313" key="2">
    <source>
        <dbReference type="Proteomes" id="UP000030686"/>
    </source>
</evidence>
<gene>
    <name evidence="1" type="ORF">PROQFM164_S01g002150</name>
</gene>
<dbReference type="AlphaFoldDB" id="W6Q2B8"/>
<reference evidence="1" key="1">
    <citation type="journal article" date="2014" name="Nat. Commun.">
        <title>Multiple recent horizontal transfers of a large genomic region in cheese making fungi.</title>
        <authorList>
            <person name="Cheeseman K."/>
            <person name="Ropars J."/>
            <person name="Renault P."/>
            <person name="Dupont J."/>
            <person name="Gouzy J."/>
            <person name="Branca A."/>
            <person name="Abraham A.L."/>
            <person name="Ceppi M."/>
            <person name="Conseiller E."/>
            <person name="Debuchy R."/>
            <person name="Malagnac F."/>
            <person name="Goarin A."/>
            <person name="Silar P."/>
            <person name="Lacoste S."/>
            <person name="Sallet E."/>
            <person name="Bensimon A."/>
            <person name="Giraud T."/>
            <person name="Brygoo Y."/>
        </authorList>
    </citation>
    <scope>NUCLEOTIDE SEQUENCE [LARGE SCALE GENOMIC DNA]</scope>
    <source>
        <strain evidence="1">FM164</strain>
    </source>
</reference>
<dbReference type="STRING" id="1365484.W6Q2B8"/>
<dbReference type="EMBL" id="HG792015">
    <property type="protein sequence ID" value="CDM28339.1"/>
    <property type="molecule type" value="Genomic_DNA"/>
</dbReference>
<dbReference type="OMA" id="DIYPKNM"/>